<sequence>MKKRFGYIISLAAALVVFSACSSSNNSSDSSSSTTSEEKVLKVGSTGQSYPNGYKENDKLVGFDVEVLETIAKDLGYKVEWTTTDFSGLMAQLESGKLDTVANAVAMTDERKETYNFADPYSYYGAQIVTSTKNTDINSLDDLKGKTVAGVLGSNNLKNLQAYDKNGDITIRTYETRDGALQDAVNNRVDGYINSRPILAAEIKKSNLALKYVGDPIAYESVSFPFAKTEVGSKLAKEFSTEIKKLRESGKLKELSEKYFGEDITEETK</sequence>
<dbReference type="InterPro" id="IPR018313">
    <property type="entry name" value="SBP_3_CS"/>
</dbReference>
<feature type="domain" description="Solute-binding protein family 3/N-terminal" evidence="7">
    <location>
        <begin position="40"/>
        <end position="263"/>
    </location>
</feature>
<feature type="compositionally biased region" description="Low complexity" evidence="5">
    <location>
        <begin position="24"/>
        <end position="35"/>
    </location>
</feature>
<evidence type="ECO:0000259" key="7">
    <source>
        <dbReference type="SMART" id="SM00062"/>
    </source>
</evidence>
<evidence type="ECO:0000313" key="9">
    <source>
        <dbReference type="EMBL" id="EFU74749.1"/>
    </source>
</evidence>
<keyword evidence="3 6" id="KW-0732">Signal</keyword>
<dbReference type="OrthoDB" id="8613538at2"/>
<dbReference type="Proteomes" id="UP000010296">
    <property type="component" value="Unassembled WGS sequence"/>
</dbReference>
<protein>
    <submittedName>
        <fullName evidence="9">ABC transporter, substrate-binding protein, family 3</fullName>
    </submittedName>
</protein>
<comment type="similarity">
    <text evidence="2 4">Belongs to the bacterial solute-binding protein 3 family.</text>
</comment>
<dbReference type="SUPFAM" id="SSF53850">
    <property type="entry name" value="Periplasmic binding protein-like II"/>
    <property type="match status" value="1"/>
</dbReference>
<evidence type="ECO:0000256" key="2">
    <source>
        <dbReference type="ARBA" id="ARBA00010333"/>
    </source>
</evidence>
<evidence type="ECO:0000256" key="4">
    <source>
        <dbReference type="RuleBase" id="RU003744"/>
    </source>
</evidence>
<evidence type="ECO:0000259" key="8">
    <source>
        <dbReference type="SMART" id="SM00079"/>
    </source>
</evidence>
<dbReference type="CDD" id="cd13709">
    <property type="entry name" value="PBP2_YxeM"/>
    <property type="match status" value="1"/>
</dbReference>
<evidence type="ECO:0000256" key="5">
    <source>
        <dbReference type="SAM" id="MobiDB-lite"/>
    </source>
</evidence>
<dbReference type="HOGENOM" id="CLU_019602_18_5_9"/>
<organism evidence="9 10">
    <name type="scientific">Enterococcus italicus (strain DSM 15952 / CCUG 50447 / LMG 22039 / TP 1.5)</name>
    <dbReference type="NCBI Taxonomy" id="888064"/>
    <lineage>
        <taxon>Bacteria</taxon>
        <taxon>Bacillati</taxon>
        <taxon>Bacillota</taxon>
        <taxon>Bacilli</taxon>
        <taxon>Lactobacillales</taxon>
        <taxon>Enterococcaceae</taxon>
        <taxon>Enterococcus</taxon>
    </lineage>
</organism>
<dbReference type="GO" id="GO:0030313">
    <property type="term" value="C:cell envelope"/>
    <property type="evidence" value="ECO:0007669"/>
    <property type="project" value="UniProtKB-SubCell"/>
</dbReference>
<dbReference type="Gene3D" id="3.40.190.10">
    <property type="entry name" value="Periplasmic binding protein-like II"/>
    <property type="match status" value="2"/>
</dbReference>
<evidence type="ECO:0000313" key="10">
    <source>
        <dbReference type="Proteomes" id="UP000010296"/>
    </source>
</evidence>
<dbReference type="GO" id="GO:0015276">
    <property type="term" value="F:ligand-gated monoatomic ion channel activity"/>
    <property type="evidence" value="ECO:0007669"/>
    <property type="project" value="InterPro"/>
</dbReference>
<dbReference type="PANTHER" id="PTHR35936:SF19">
    <property type="entry name" value="AMINO-ACID-BINDING PROTEIN YXEM-RELATED"/>
    <property type="match status" value="1"/>
</dbReference>
<comment type="caution">
    <text evidence="9">The sequence shown here is derived from an EMBL/GenBank/DDBJ whole genome shotgun (WGS) entry which is preliminary data.</text>
</comment>
<keyword evidence="10" id="KW-1185">Reference proteome</keyword>
<feature type="domain" description="Ionotropic glutamate receptor C-terminal" evidence="8">
    <location>
        <begin position="40"/>
        <end position="262"/>
    </location>
</feature>
<evidence type="ECO:0000256" key="3">
    <source>
        <dbReference type="ARBA" id="ARBA00022729"/>
    </source>
</evidence>
<name>E6LDH3_ENTI1</name>
<dbReference type="PROSITE" id="PS51257">
    <property type="entry name" value="PROKAR_LIPOPROTEIN"/>
    <property type="match status" value="1"/>
</dbReference>
<dbReference type="STRING" id="888064.HMPREF9088_0413"/>
<dbReference type="InterPro" id="IPR001320">
    <property type="entry name" value="Iontro_rcpt_C"/>
</dbReference>
<feature type="chain" id="PRO_5039074151" evidence="6">
    <location>
        <begin position="23"/>
        <end position="269"/>
    </location>
</feature>
<dbReference type="Pfam" id="PF00497">
    <property type="entry name" value="SBP_bac_3"/>
    <property type="match status" value="1"/>
</dbReference>
<dbReference type="GO" id="GO:0016020">
    <property type="term" value="C:membrane"/>
    <property type="evidence" value="ECO:0007669"/>
    <property type="project" value="InterPro"/>
</dbReference>
<gene>
    <name evidence="9" type="ORF">HMPREF9088_0413</name>
</gene>
<dbReference type="PATRIC" id="fig|888064.11.peg.1792"/>
<accession>E6LDH3</accession>
<dbReference type="EMBL" id="AEPV01000013">
    <property type="protein sequence ID" value="EFU74749.1"/>
    <property type="molecule type" value="Genomic_DNA"/>
</dbReference>
<reference evidence="9 10" key="1">
    <citation type="submission" date="2010-12" db="EMBL/GenBank/DDBJ databases">
        <authorList>
            <person name="Muzny D."/>
            <person name="Qin X."/>
            <person name="Deng J."/>
            <person name="Jiang H."/>
            <person name="Liu Y."/>
            <person name="Qu J."/>
            <person name="Song X.-Z."/>
            <person name="Zhang L."/>
            <person name="Thornton R."/>
            <person name="Coyle M."/>
            <person name="Francisco L."/>
            <person name="Jackson L."/>
            <person name="Javaid M."/>
            <person name="Korchina V."/>
            <person name="Kovar C."/>
            <person name="Mata R."/>
            <person name="Mathew T."/>
            <person name="Ngo R."/>
            <person name="Nguyen L."/>
            <person name="Nguyen N."/>
            <person name="Okwuonu G."/>
            <person name="Ongeri F."/>
            <person name="Pham C."/>
            <person name="Simmons D."/>
            <person name="Wilczek-Boney K."/>
            <person name="Hale W."/>
            <person name="Jakkamsetti A."/>
            <person name="Pham P."/>
            <person name="Ruth R."/>
            <person name="San Lucas F."/>
            <person name="Warren J."/>
            <person name="Zhang J."/>
            <person name="Zhao Z."/>
            <person name="Zhou C."/>
            <person name="Zhu D."/>
            <person name="Lee S."/>
            <person name="Bess C."/>
            <person name="Blankenburg K."/>
            <person name="Forbes L."/>
            <person name="Fu Q."/>
            <person name="Gubbala S."/>
            <person name="Hirani K."/>
            <person name="Jayaseelan J.C."/>
            <person name="Lara F."/>
            <person name="Munidasa M."/>
            <person name="Palculict T."/>
            <person name="Patil S."/>
            <person name="Pu L.-L."/>
            <person name="Saada N."/>
            <person name="Tang L."/>
            <person name="Weissenberger G."/>
            <person name="Zhu Y."/>
            <person name="Hemphill L."/>
            <person name="Shang Y."/>
            <person name="Youmans B."/>
            <person name="Ayvaz T."/>
            <person name="Ross M."/>
            <person name="Santibanez J."/>
            <person name="Aqrawi P."/>
            <person name="Gross S."/>
            <person name="Joshi V."/>
            <person name="Fowler G."/>
            <person name="Nazareth L."/>
            <person name="Reid J."/>
            <person name="Worley K."/>
            <person name="Petrosino J."/>
            <person name="Highlander S."/>
            <person name="Gibbs R."/>
        </authorList>
    </citation>
    <scope>NUCLEOTIDE SEQUENCE [LARGE SCALE GENOMIC DNA]</scope>
    <source>
        <strain evidence="10">DSM 15952 / CCUG 50447 / LMG 22039 / TP 1.5</strain>
    </source>
</reference>
<comment type="subcellular location">
    <subcellularLocation>
        <location evidence="1">Cell envelope</location>
    </subcellularLocation>
</comment>
<proteinExistence type="inferred from homology"/>
<dbReference type="AlphaFoldDB" id="E6LDH3"/>
<dbReference type="SMART" id="SM00062">
    <property type="entry name" value="PBPb"/>
    <property type="match status" value="1"/>
</dbReference>
<evidence type="ECO:0000256" key="6">
    <source>
        <dbReference type="SAM" id="SignalP"/>
    </source>
</evidence>
<feature type="signal peptide" evidence="6">
    <location>
        <begin position="1"/>
        <end position="22"/>
    </location>
</feature>
<dbReference type="SMART" id="SM00079">
    <property type="entry name" value="PBPe"/>
    <property type="match status" value="1"/>
</dbReference>
<evidence type="ECO:0000256" key="1">
    <source>
        <dbReference type="ARBA" id="ARBA00004196"/>
    </source>
</evidence>
<dbReference type="eggNOG" id="COG0834">
    <property type="taxonomic scope" value="Bacteria"/>
</dbReference>
<dbReference type="PANTHER" id="PTHR35936">
    <property type="entry name" value="MEMBRANE-BOUND LYTIC MUREIN TRANSGLYCOSYLASE F"/>
    <property type="match status" value="1"/>
</dbReference>
<dbReference type="PROSITE" id="PS01039">
    <property type="entry name" value="SBP_BACTERIAL_3"/>
    <property type="match status" value="1"/>
</dbReference>
<dbReference type="InterPro" id="IPR001638">
    <property type="entry name" value="Solute-binding_3/MltF_N"/>
</dbReference>
<feature type="region of interest" description="Disordered" evidence="5">
    <location>
        <begin position="24"/>
        <end position="47"/>
    </location>
</feature>
<dbReference type="RefSeq" id="WP_007207434.1">
    <property type="nucleotide sequence ID" value="NZ_GL622241.1"/>
</dbReference>